<accession>A0ABD2MZH7</accession>
<gene>
    <name evidence="1" type="ORF">HHI36_022279</name>
</gene>
<dbReference type="EMBL" id="JABFTP020000042">
    <property type="protein sequence ID" value="KAL3271809.1"/>
    <property type="molecule type" value="Genomic_DNA"/>
</dbReference>
<keyword evidence="2" id="KW-1185">Reference proteome</keyword>
<comment type="caution">
    <text evidence="1">The sequence shown here is derived from an EMBL/GenBank/DDBJ whole genome shotgun (WGS) entry which is preliminary data.</text>
</comment>
<evidence type="ECO:0000313" key="2">
    <source>
        <dbReference type="Proteomes" id="UP001516400"/>
    </source>
</evidence>
<feature type="non-terminal residue" evidence="1">
    <location>
        <position position="162"/>
    </location>
</feature>
<dbReference type="Proteomes" id="UP001516400">
    <property type="component" value="Unassembled WGS sequence"/>
</dbReference>
<sequence length="162" mass="18472">MSYQTVTITQNIHPTESYVSKAKSTPKPTNSNRKQAIIIHVEGDLRKFGYVHAIGSIVHLTNITHVSRIYNNRICIFLRSEELVDDLIEKYPTVSVNDIQVAMRRLIAPKKRVVISSFCSPIPHVLIETALKNYEFKFSPSITCLKAGIPEEYSHILSFSWQ</sequence>
<evidence type="ECO:0000313" key="1">
    <source>
        <dbReference type="EMBL" id="KAL3271809.1"/>
    </source>
</evidence>
<name>A0ABD2MZH7_9CUCU</name>
<organism evidence="1 2">
    <name type="scientific">Cryptolaemus montrouzieri</name>
    <dbReference type="NCBI Taxonomy" id="559131"/>
    <lineage>
        <taxon>Eukaryota</taxon>
        <taxon>Metazoa</taxon>
        <taxon>Ecdysozoa</taxon>
        <taxon>Arthropoda</taxon>
        <taxon>Hexapoda</taxon>
        <taxon>Insecta</taxon>
        <taxon>Pterygota</taxon>
        <taxon>Neoptera</taxon>
        <taxon>Endopterygota</taxon>
        <taxon>Coleoptera</taxon>
        <taxon>Polyphaga</taxon>
        <taxon>Cucujiformia</taxon>
        <taxon>Coccinelloidea</taxon>
        <taxon>Coccinellidae</taxon>
        <taxon>Scymninae</taxon>
        <taxon>Scymnini</taxon>
        <taxon>Cryptolaemus</taxon>
    </lineage>
</organism>
<proteinExistence type="predicted"/>
<protein>
    <submittedName>
        <fullName evidence="1">Uncharacterized protein</fullName>
    </submittedName>
</protein>
<reference evidence="1 2" key="1">
    <citation type="journal article" date="2021" name="BMC Biol.">
        <title>Horizontally acquired antibacterial genes associated with adaptive radiation of ladybird beetles.</title>
        <authorList>
            <person name="Li H.S."/>
            <person name="Tang X.F."/>
            <person name="Huang Y.H."/>
            <person name="Xu Z.Y."/>
            <person name="Chen M.L."/>
            <person name="Du X.Y."/>
            <person name="Qiu B.Y."/>
            <person name="Chen P.T."/>
            <person name="Zhang W."/>
            <person name="Slipinski A."/>
            <person name="Escalona H.E."/>
            <person name="Waterhouse R.M."/>
            <person name="Zwick A."/>
            <person name="Pang H."/>
        </authorList>
    </citation>
    <scope>NUCLEOTIDE SEQUENCE [LARGE SCALE GENOMIC DNA]</scope>
    <source>
        <strain evidence="1">SYSU2018</strain>
    </source>
</reference>
<dbReference type="AlphaFoldDB" id="A0ABD2MZH7"/>